<organism evidence="1 2">
    <name type="scientific">Carboxylicivirga marina</name>
    <dbReference type="NCBI Taxonomy" id="2800988"/>
    <lineage>
        <taxon>Bacteria</taxon>
        <taxon>Pseudomonadati</taxon>
        <taxon>Bacteroidota</taxon>
        <taxon>Bacteroidia</taxon>
        <taxon>Marinilabiliales</taxon>
        <taxon>Marinilabiliaceae</taxon>
        <taxon>Carboxylicivirga</taxon>
    </lineage>
</organism>
<protein>
    <submittedName>
        <fullName evidence="1">Uncharacterized protein</fullName>
    </submittedName>
</protein>
<dbReference type="Proteomes" id="UP000605676">
    <property type="component" value="Unassembled WGS sequence"/>
</dbReference>
<dbReference type="RefSeq" id="WP_200462966.1">
    <property type="nucleotide sequence ID" value="NZ_JAENRR010000001.1"/>
</dbReference>
<evidence type="ECO:0000313" key="1">
    <source>
        <dbReference type="EMBL" id="MBK3515734.1"/>
    </source>
</evidence>
<gene>
    <name evidence="1" type="ORF">JIV24_00180</name>
</gene>
<keyword evidence="2" id="KW-1185">Reference proteome</keyword>
<sequence>MEVVDGFTYVDERDENEGEHHLTGFKSAVSEFESYAFILNLTFKV</sequence>
<evidence type="ECO:0000313" key="2">
    <source>
        <dbReference type="Proteomes" id="UP000605676"/>
    </source>
</evidence>
<name>A0ABS1HEU5_9BACT</name>
<comment type="caution">
    <text evidence="1">The sequence shown here is derived from an EMBL/GenBank/DDBJ whole genome shotgun (WGS) entry which is preliminary data.</text>
</comment>
<proteinExistence type="predicted"/>
<accession>A0ABS1HEU5</accession>
<reference evidence="1 2" key="1">
    <citation type="submission" date="2021-01" db="EMBL/GenBank/DDBJ databases">
        <title>Carboxyliciviraga sp.nov., isolated from coastal sediments.</title>
        <authorList>
            <person name="Lu D."/>
            <person name="Zhang T."/>
        </authorList>
    </citation>
    <scope>NUCLEOTIDE SEQUENCE [LARGE SCALE GENOMIC DNA]</scope>
    <source>
        <strain evidence="1 2">N1Y132</strain>
    </source>
</reference>
<dbReference type="EMBL" id="JAENRR010000001">
    <property type="protein sequence ID" value="MBK3515734.1"/>
    <property type="molecule type" value="Genomic_DNA"/>
</dbReference>